<dbReference type="Pfam" id="PF00005">
    <property type="entry name" value="ABC_tran"/>
    <property type="match status" value="1"/>
</dbReference>
<dbReference type="PANTHER" id="PTHR42781">
    <property type="entry name" value="SPERMIDINE/PUTRESCINE IMPORT ATP-BINDING PROTEIN POTA"/>
    <property type="match status" value="1"/>
</dbReference>
<dbReference type="STRING" id="1851544.ODI_00942"/>
<evidence type="ECO:0000313" key="8">
    <source>
        <dbReference type="Proteomes" id="UP000078558"/>
    </source>
</evidence>
<dbReference type="FunFam" id="3.40.50.300:FF:000425">
    <property type="entry name" value="Probable ABC transporter, ATP-binding subunit"/>
    <property type="match status" value="1"/>
</dbReference>
<dbReference type="GO" id="GO:0043190">
    <property type="term" value="C:ATP-binding cassette (ABC) transporter complex"/>
    <property type="evidence" value="ECO:0007669"/>
    <property type="project" value="InterPro"/>
</dbReference>
<dbReference type="EMBL" id="FLRC01000044">
    <property type="protein sequence ID" value="SBT26817.1"/>
    <property type="molecule type" value="Genomic_DNA"/>
</dbReference>
<evidence type="ECO:0000313" key="7">
    <source>
        <dbReference type="EMBL" id="SOE52416.1"/>
    </source>
</evidence>
<keyword evidence="2" id="KW-0472">Membrane</keyword>
<name>A0A1C3K634_9BURK</name>
<protein>
    <submittedName>
        <fullName evidence="6">Sulfate and thiosulfate import ATP-binding protein CysA</fullName>
        <ecNumber evidence="6">3.6.3.25</ecNumber>
    </submittedName>
</protein>
<dbReference type="PROSITE" id="PS00211">
    <property type="entry name" value="ABC_TRANSPORTER_1"/>
    <property type="match status" value="1"/>
</dbReference>
<dbReference type="SUPFAM" id="SSF52540">
    <property type="entry name" value="P-loop containing nucleoside triphosphate hydrolases"/>
    <property type="match status" value="1"/>
</dbReference>
<dbReference type="InterPro" id="IPR003439">
    <property type="entry name" value="ABC_transporter-like_ATP-bd"/>
</dbReference>
<feature type="domain" description="ABC transporter" evidence="5">
    <location>
        <begin position="3"/>
        <end position="233"/>
    </location>
</feature>
<dbReference type="InterPro" id="IPR003593">
    <property type="entry name" value="AAA+_ATPase"/>
</dbReference>
<dbReference type="OrthoDB" id="5298774at2"/>
<evidence type="ECO:0000256" key="4">
    <source>
        <dbReference type="ARBA" id="ARBA00022840"/>
    </source>
</evidence>
<keyword evidence="3" id="KW-0547">Nucleotide-binding</keyword>
<dbReference type="Gene3D" id="3.40.50.300">
    <property type="entry name" value="P-loop containing nucleotide triphosphate hydrolases"/>
    <property type="match status" value="1"/>
</dbReference>
<keyword evidence="6" id="KW-0378">Hydrolase</keyword>
<keyword evidence="4 6" id="KW-0067">ATP-binding</keyword>
<keyword evidence="1" id="KW-0813">Transport</keyword>
<reference evidence="7 8" key="2">
    <citation type="submission" date="2017-08" db="EMBL/GenBank/DDBJ databases">
        <authorList>
            <person name="de Groot N.N."/>
        </authorList>
    </citation>
    <scope>NUCLEOTIDE SEQUENCE [LARGE SCALE GENOMIC DNA]</scope>
    <source>
        <strain evidence="7">Orrdi1</strain>
    </source>
</reference>
<dbReference type="GO" id="GO:0016887">
    <property type="term" value="F:ATP hydrolysis activity"/>
    <property type="evidence" value="ECO:0007669"/>
    <property type="project" value="InterPro"/>
</dbReference>
<dbReference type="Pfam" id="PF08402">
    <property type="entry name" value="TOBE_2"/>
    <property type="match status" value="1"/>
</dbReference>
<dbReference type="InterPro" id="IPR027417">
    <property type="entry name" value="P-loop_NTPase"/>
</dbReference>
<evidence type="ECO:0000259" key="5">
    <source>
        <dbReference type="PROSITE" id="PS50893"/>
    </source>
</evidence>
<keyword evidence="2" id="KW-1003">Cell membrane</keyword>
<dbReference type="KEGG" id="odi:ODI_R4165"/>
<accession>A0A1C3K634</accession>
<evidence type="ECO:0000256" key="1">
    <source>
        <dbReference type="ARBA" id="ARBA00022448"/>
    </source>
</evidence>
<dbReference type="PANTHER" id="PTHR42781:SF4">
    <property type="entry name" value="SPERMIDINE_PUTRESCINE IMPORT ATP-BINDING PROTEIN POTA"/>
    <property type="match status" value="1"/>
</dbReference>
<evidence type="ECO:0000256" key="3">
    <source>
        <dbReference type="ARBA" id="ARBA00022741"/>
    </source>
</evidence>
<gene>
    <name evidence="6" type="ORF">ODI_00942</name>
    <name evidence="7" type="ORF">ODI_R4165</name>
</gene>
<dbReference type="SUPFAM" id="SSF50331">
    <property type="entry name" value="MOP-like"/>
    <property type="match status" value="1"/>
</dbReference>
<organism evidence="6 8">
    <name type="scientific">Orrella dioscoreae</name>
    <dbReference type="NCBI Taxonomy" id="1851544"/>
    <lineage>
        <taxon>Bacteria</taxon>
        <taxon>Pseudomonadati</taxon>
        <taxon>Pseudomonadota</taxon>
        <taxon>Betaproteobacteria</taxon>
        <taxon>Burkholderiales</taxon>
        <taxon>Alcaligenaceae</taxon>
        <taxon>Orrella</taxon>
    </lineage>
</organism>
<dbReference type="PROSITE" id="PS50893">
    <property type="entry name" value="ABC_TRANSPORTER_2"/>
    <property type="match status" value="1"/>
</dbReference>
<dbReference type="SMART" id="SM00382">
    <property type="entry name" value="AAA"/>
    <property type="match status" value="1"/>
</dbReference>
<dbReference type="RefSeq" id="WP_067757293.1">
    <property type="nucleotide sequence ID" value="NZ_LT907988.1"/>
</dbReference>
<proteinExistence type="predicted"/>
<dbReference type="InterPro" id="IPR017871">
    <property type="entry name" value="ABC_transporter-like_CS"/>
</dbReference>
<evidence type="ECO:0000256" key="2">
    <source>
        <dbReference type="ARBA" id="ARBA00022475"/>
    </source>
</evidence>
<dbReference type="EC" id="3.6.3.25" evidence="6"/>
<dbReference type="InterPro" id="IPR050093">
    <property type="entry name" value="ABC_SmlMolc_Importer"/>
</dbReference>
<reference evidence="6 8" key="1">
    <citation type="submission" date="2016-06" db="EMBL/GenBank/DDBJ databases">
        <authorList>
            <person name="Kjaerup R.B."/>
            <person name="Dalgaard T.S."/>
            <person name="Juul-Madsen H.R."/>
        </authorList>
    </citation>
    <scope>NUCLEOTIDE SEQUENCE [LARGE SCALE GENOMIC DNA]</scope>
    <source>
        <strain evidence="6">Orrdi1</strain>
    </source>
</reference>
<sequence>MSLSIQNLNKRFGTQHALADISLTLGASEFVCLLGPSGCGKTTLLRIIAGLMQADSGTVGLDGRDLAALPARDRGFGIVFQSYSLFPHMTAAQNIAYGLKIRKTAPAAQAEAVARLLALVRLEGLGDRYPAQLSGGQQQRVAIARALAVEPSLLLLDEPLSALDARVRAGLRHELREMQQRLGIPTLMVTHDQEEAMELADTIVCMNNGRIEQAGPPRELYLRPRTRFVAEFMGHGNLLPAIEAALLLATAPDAADAQPALPRDGLLCVRPEHLRLLPRQGGAGRIRAVVFLGARQHVRLAWRGRELLAETDGSIAWEAGQTVDVALAQAEHAWVPETRGHA</sequence>
<dbReference type="InterPro" id="IPR008995">
    <property type="entry name" value="Mo/tungstate-bd_C_term_dom"/>
</dbReference>
<dbReference type="GO" id="GO:0005524">
    <property type="term" value="F:ATP binding"/>
    <property type="evidence" value="ECO:0007669"/>
    <property type="project" value="UniProtKB-KW"/>
</dbReference>
<dbReference type="EMBL" id="LT907988">
    <property type="protein sequence ID" value="SOE52416.1"/>
    <property type="molecule type" value="Genomic_DNA"/>
</dbReference>
<dbReference type="GO" id="GO:0015697">
    <property type="term" value="P:quaternary ammonium group transport"/>
    <property type="evidence" value="ECO:0007669"/>
    <property type="project" value="UniProtKB-ARBA"/>
</dbReference>
<dbReference type="AlphaFoldDB" id="A0A1C3K634"/>
<evidence type="ECO:0000313" key="6">
    <source>
        <dbReference type="EMBL" id="SBT26817.1"/>
    </source>
</evidence>
<dbReference type="Proteomes" id="UP000078558">
    <property type="component" value="Chromosome I"/>
</dbReference>
<dbReference type="InterPro" id="IPR013611">
    <property type="entry name" value="Transp-assoc_OB_typ2"/>
</dbReference>
<dbReference type="GO" id="GO:0022857">
    <property type="term" value="F:transmembrane transporter activity"/>
    <property type="evidence" value="ECO:0007669"/>
    <property type="project" value="InterPro"/>
</dbReference>
<keyword evidence="8" id="KW-1185">Reference proteome</keyword>